<evidence type="ECO:0000256" key="1">
    <source>
        <dbReference type="ARBA" id="ARBA00022723"/>
    </source>
</evidence>
<gene>
    <name evidence="7" type="primary">LOC102597475</name>
</gene>
<keyword evidence="2" id="KW-0677">Repeat</keyword>
<evidence type="ECO:0000313" key="8">
    <source>
        <dbReference type="Proteomes" id="UP000011115"/>
    </source>
</evidence>
<dbReference type="PROSITE" id="PS50222">
    <property type="entry name" value="EF_HAND_2"/>
    <property type="match status" value="1"/>
</dbReference>
<proteinExistence type="predicted"/>
<keyword evidence="8" id="KW-1185">Reference proteome</keyword>
<keyword evidence="5" id="KW-1133">Transmembrane helix</keyword>
<accession>M1BQ91</accession>
<dbReference type="Proteomes" id="UP000011115">
    <property type="component" value="Unassembled WGS sequence"/>
</dbReference>
<dbReference type="Gene3D" id="1.10.238.10">
    <property type="entry name" value="EF-hand"/>
    <property type="match status" value="1"/>
</dbReference>
<reference evidence="8" key="1">
    <citation type="journal article" date="2011" name="Nature">
        <title>Genome sequence and analysis of the tuber crop potato.</title>
        <authorList>
            <consortium name="The Potato Genome Sequencing Consortium"/>
        </authorList>
    </citation>
    <scope>NUCLEOTIDE SEQUENCE [LARGE SCALE GENOMIC DNA]</scope>
    <source>
        <strain evidence="8">cv. DM1-3 516 R44</strain>
    </source>
</reference>
<dbReference type="AlphaFoldDB" id="M1BQ91"/>
<sequence>MSKVVVSTIITAFVFLVVLVTQLFIKLNHKDGYYTPNGLSRRLGLKSRDPIFDPLVAELEQKTKGKSNDNSSRRSRKKEDEKYFDNDGRLKTSLRLMVLFPILDVAPKDGFIEYKELEIWNTQQAIDRLHYRTWREMEFRDKDGDGAISFFEYLPQFTNEDLEKNETSHGDAGWWMAQFRNADADQSGTLNLYEFRDFMHPEDSRNEQIQRWLLREKIRFLRVEELKPILQYLCPGELSYAKVYTTYLIREADDDKDGKLTLDEILNHESIFYSTVYDNGRNEDIFHEEL</sequence>
<evidence type="ECO:0000256" key="4">
    <source>
        <dbReference type="SAM" id="MobiDB-lite"/>
    </source>
</evidence>
<keyword evidence="5" id="KW-0812">Transmembrane</keyword>
<dbReference type="HOGENOM" id="CLU_038312_1_1_1"/>
<keyword evidence="1" id="KW-0479">Metal-binding</keyword>
<dbReference type="PROSITE" id="PS00018">
    <property type="entry name" value="EF_HAND_1"/>
    <property type="match status" value="3"/>
</dbReference>
<evidence type="ECO:0000313" key="7">
    <source>
        <dbReference type="EnsemblPlants" id="PGSC0003DMT400050411"/>
    </source>
</evidence>
<dbReference type="InterPro" id="IPR002048">
    <property type="entry name" value="EF_hand_dom"/>
</dbReference>
<keyword evidence="5" id="KW-0472">Membrane</keyword>
<evidence type="ECO:0000256" key="5">
    <source>
        <dbReference type="SAM" id="Phobius"/>
    </source>
</evidence>
<protein>
    <submittedName>
        <fullName evidence="7">Reticulocalbin-2</fullName>
    </submittedName>
</protein>
<dbReference type="Gramene" id="PGSC0003DMT400050411">
    <property type="protein sequence ID" value="PGSC0003DMT400050411"/>
    <property type="gene ID" value="PGSC0003DMG400019596"/>
</dbReference>
<feature type="region of interest" description="Disordered" evidence="4">
    <location>
        <begin position="62"/>
        <end position="82"/>
    </location>
</feature>
<dbReference type="PANTHER" id="PTHR10827:SF98">
    <property type="entry name" value="45 KDA CALCIUM-BINDING PROTEIN"/>
    <property type="match status" value="1"/>
</dbReference>
<name>M1BQ91_SOLTU</name>
<reference evidence="7" key="2">
    <citation type="submission" date="2015-06" db="UniProtKB">
        <authorList>
            <consortium name="EnsemblPlants"/>
        </authorList>
    </citation>
    <scope>IDENTIFICATION</scope>
    <source>
        <strain evidence="7">DM1-3 516 R44</strain>
    </source>
</reference>
<evidence type="ECO:0000256" key="2">
    <source>
        <dbReference type="ARBA" id="ARBA00022737"/>
    </source>
</evidence>
<dbReference type="InterPro" id="IPR011992">
    <property type="entry name" value="EF-hand-dom_pair"/>
</dbReference>
<dbReference type="SUPFAM" id="SSF47473">
    <property type="entry name" value="EF-hand"/>
    <property type="match status" value="1"/>
</dbReference>
<dbReference type="Pfam" id="PF13833">
    <property type="entry name" value="EF-hand_8"/>
    <property type="match status" value="1"/>
</dbReference>
<dbReference type="OrthoDB" id="293868at2759"/>
<organism evidence="7 8">
    <name type="scientific">Solanum tuberosum</name>
    <name type="common">Potato</name>
    <dbReference type="NCBI Taxonomy" id="4113"/>
    <lineage>
        <taxon>Eukaryota</taxon>
        <taxon>Viridiplantae</taxon>
        <taxon>Streptophyta</taxon>
        <taxon>Embryophyta</taxon>
        <taxon>Tracheophyta</taxon>
        <taxon>Spermatophyta</taxon>
        <taxon>Magnoliopsida</taxon>
        <taxon>eudicotyledons</taxon>
        <taxon>Gunneridae</taxon>
        <taxon>Pentapetalae</taxon>
        <taxon>asterids</taxon>
        <taxon>lamiids</taxon>
        <taxon>Solanales</taxon>
        <taxon>Solanaceae</taxon>
        <taxon>Solanoideae</taxon>
        <taxon>Solaneae</taxon>
        <taxon>Solanum</taxon>
    </lineage>
</organism>
<dbReference type="EnsemblPlants" id="PGSC0003DMT400050411">
    <property type="protein sequence ID" value="PGSC0003DMT400050411"/>
    <property type="gene ID" value="PGSC0003DMG400019596"/>
</dbReference>
<dbReference type="InterPro" id="IPR018247">
    <property type="entry name" value="EF_Hand_1_Ca_BS"/>
</dbReference>
<keyword evidence="3" id="KW-0106">Calcium</keyword>
<dbReference type="PANTHER" id="PTHR10827">
    <property type="entry name" value="RETICULOCALBIN"/>
    <property type="match status" value="1"/>
</dbReference>
<evidence type="ECO:0000256" key="3">
    <source>
        <dbReference type="ARBA" id="ARBA00022837"/>
    </source>
</evidence>
<feature type="transmembrane region" description="Helical" evidence="5">
    <location>
        <begin position="6"/>
        <end position="25"/>
    </location>
</feature>
<dbReference type="Pfam" id="PF13202">
    <property type="entry name" value="EF-hand_5"/>
    <property type="match status" value="1"/>
</dbReference>
<feature type="domain" description="EF-hand" evidence="6">
    <location>
        <begin position="170"/>
        <end position="205"/>
    </location>
</feature>
<dbReference type="GO" id="GO:0005509">
    <property type="term" value="F:calcium ion binding"/>
    <property type="evidence" value="ECO:0007669"/>
    <property type="project" value="InterPro"/>
</dbReference>
<evidence type="ECO:0000259" key="6">
    <source>
        <dbReference type="PROSITE" id="PS50222"/>
    </source>
</evidence>